<comment type="caution">
    <text evidence="2">The sequence shown here is derived from an EMBL/GenBank/DDBJ whole genome shotgun (WGS) entry which is preliminary data.</text>
</comment>
<name>A0A418WPW6_9SPHN</name>
<organism evidence="2 3">
    <name type="scientific">Sphingomonas cavernae</name>
    <dbReference type="NCBI Taxonomy" id="2320861"/>
    <lineage>
        <taxon>Bacteria</taxon>
        <taxon>Pseudomonadati</taxon>
        <taxon>Pseudomonadota</taxon>
        <taxon>Alphaproteobacteria</taxon>
        <taxon>Sphingomonadales</taxon>
        <taxon>Sphingomonadaceae</taxon>
        <taxon>Sphingomonas</taxon>
    </lineage>
</organism>
<feature type="domain" description="N-acetyltransferase" evidence="1">
    <location>
        <begin position="23"/>
        <end position="198"/>
    </location>
</feature>
<sequence length="200" mass="21995">MLAAGASVRTELLAGDSLARRLPEIGALRIAVFRDFPYLYEGDPAYEAAYLRPYATSPDALVMGAFDGDRLVGVTTAAPMEDHAEDFAAPFAARGIDISTIYYFGESVLLPQYRGQGIGHAFFDAREERGRALGRRHAAFCAVTRPADHPARPADYAPLDTFWTKRGYARVDGLVAGFAWRDIGDPAETEKPMQFWMKAL</sequence>
<evidence type="ECO:0000259" key="1">
    <source>
        <dbReference type="PROSITE" id="PS51186"/>
    </source>
</evidence>
<dbReference type="InterPro" id="IPR016181">
    <property type="entry name" value="Acyl_CoA_acyltransferase"/>
</dbReference>
<dbReference type="AlphaFoldDB" id="A0A418WPW6"/>
<dbReference type="PROSITE" id="PS51186">
    <property type="entry name" value="GNAT"/>
    <property type="match status" value="1"/>
</dbReference>
<dbReference type="RefSeq" id="WP_119759566.1">
    <property type="nucleotide sequence ID" value="NZ_QYUM01000002.1"/>
</dbReference>
<keyword evidence="2" id="KW-0808">Transferase</keyword>
<protein>
    <submittedName>
        <fullName evidence="2">N-acetyltransferase</fullName>
    </submittedName>
</protein>
<proteinExistence type="predicted"/>
<keyword evidence="3" id="KW-1185">Reference proteome</keyword>
<dbReference type="Pfam" id="PF00583">
    <property type="entry name" value="Acetyltransf_1"/>
    <property type="match status" value="1"/>
</dbReference>
<dbReference type="Gene3D" id="3.40.630.30">
    <property type="match status" value="1"/>
</dbReference>
<dbReference type="SUPFAM" id="SSF55729">
    <property type="entry name" value="Acyl-CoA N-acyltransferases (Nat)"/>
    <property type="match status" value="1"/>
</dbReference>
<dbReference type="EMBL" id="QYUM01000002">
    <property type="protein sequence ID" value="RJF93288.1"/>
    <property type="molecule type" value="Genomic_DNA"/>
</dbReference>
<dbReference type="GO" id="GO:0016747">
    <property type="term" value="F:acyltransferase activity, transferring groups other than amino-acyl groups"/>
    <property type="evidence" value="ECO:0007669"/>
    <property type="project" value="InterPro"/>
</dbReference>
<dbReference type="InterPro" id="IPR000182">
    <property type="entry name" value="GNAT_dom"/>
</dbReference>
<accession>A0A418WPW6</accession>
<reference evidence="2 3" key="1">
    <citation type="submission" date="2018-09" db="EMBL/GenBank/DDBJ databases">
        <authorList>
            <person name="Zhu H."/>
        </authorList>
    </citation>
    <scope>NUCLEOTIDE SEQUENCE [LARGE SCALE GENOMIC DNA]</scope>
    <source>
        <strain evidence="2 3">K2R01-6</strain>
    </source>
</reference>
<dbReference type="CDD" id="cd04301">
    <property type="entry name" value="NAT_SF"/>
    <property type="match status" value="1"/>
</dbReference>
<dbReference type="Proteomes" id="UP000286100">
    <property type="component" value="Unassembled WGS sequence"/>
</dbReference>
<evidence type="ECO:0000313" key="3">
    <source>
        <dbReference type="Proteomes" id="UP000286100"/>
    </source>
</evidence>
<gene>
    <name evidence="2" type="ORF">D3876_02735</name>
</gene>
<dbReference type="OrthoDB" id="187903at2"/>
<evidence type="ECO:0000313" key="2">
    <source>
        <dbReference type="EMBL" id="RJF93288.1"/>
    </source>
</evidence>